<evidence type="ECO:0000313" key="3">
    <source>
        <dbReference type="Proteomes" id="UP000609346"/>
    </source>
</evidence>
<dbReference type="PROSITE" id="PS51677">
    <property type="entry name" value="NODB"/>
    <property type="match status" value="1"/>
</dbReference>
<proteinExistence type="predicted"/>
<protein>
    <submittedName>
        <fullName evidence="2">Polysaccharide deacetylase family protein</fullName>
    </submittedName>
</protein>
<sequence>MILNCVETTKRVVAFTFDDGPDVNYTPQILDLFREIGGKATFFMIGNQVKANPELARRALAEGHEIGNHTNTHPNLTDLSPDEVIRELSIAAQNIKEVTGIEVRTFRPPYFGYNETVHSIVTDKFGYPAIGAMNMNATDWSNPGVEHIVEHSVDHLSAGSILIFHDGWGDRSQTVEAVRQLIHMAADRGYQMVTVSELLQLAACEV</sequence>
<comment type="caution">
    <text evidence="2">The sequence shown here is derived from an EMBL/GenBank/DDBJ whole genome shotgun (WGS) entry which is preliminary data.</text>
</comment>
<dbReference type="Pfam" id="PF01522">
    <property type="entry name" value="Polysacc_deac_1"/>
    <property type="match status" value="1"/>
</dbReference>
<reference evidence="2 3" key="1">
    <citation type="submission" date="2020-09" db="EMBL/GenBank/DDBJ databases">
        <title>Paenibacillus sp. strain PR3 16S rRNA gene Genome sequencing and assembly.</title>
        <authorList>
            <person name="Kim J."/>
        </authorList>
    </citation>
    <scope>NUCLEOTIDE SEQUENCE [LARGE SCALE GENOMIC DNA]</scope>
    <source>
        <strain evidence="2 3">PR3</strain>
    </source>
</reference>
<evidence type="ECO:0000259" key="1">
    <source>
        <dbReference type="PROSITE" id="PS51677"/>
    </source>
</evidence>
<dbReference type="InterPro" id="IPR050248">
    <property type="entry name" value="Polysacc_deacetylase_ArnD"/>
</dbReference>
<dbReference type="Proteomes" id="UP000609346">
    <property type="component" value="Unassembled WGS sequence"/>
</dbReference>
<dbReference type="InterPro" id="IPR002509">
    <property type="entry name" value="NODB_dom"/>
</dbReference>
<gene>
    <name evidence="2" type="ORF">H8B09_07190</name>
</gene>
<dbReference type="RefSeq" id="WP_191202855.1">
    <property type="nucleotide sequence ID" value="NZ_JACXZA010000002.1"/>
</dbReference>
<accession>A0ABR8MTX6</accession>
<dbReference type="SUPFAM" id="SSF88713">
    <property type="entry name" value="Glycoside hydrolase/deacetylase"/>
    <property type="match status" value="1"/>
</dbReference>
<dbReference type="EMBL" id="JACXZA010000002">
    <property type="protein sequence ID" value="MBD3918531.1"/>
    <property type="molecule type" value="Genomic_DNA"/>
</dbReference>
<dbReference type="CDD" id="cd10917">
    <property type="entry name" value="CE4_NodB_like_6s_7s"/>
    <property type="match status" value="1"/>
</dbReference>
<organism evidence="2 3">
    <name type="scientific">Paenibacillus terricola</name>
    <dbReference type="NCBI Taxonomy" id="2763503"/>
    <lineage>
        <taxon>Bacteria</taxon>
        <taxon>Bacillati</taxon>
        <taxon>Bacillota</taxon>
        <taxon>Bacilli</taxon>
        <taxon>Bacillales</taxon>
        <taxon>Paenibacillaceae</taxon>
        <taxon>Paenibacillus</taxon>
    </lineage>
</organism>
<name>A0ABR8MTX6_9BACL</name>
<dbReference type="PANTHER" id="PTHR10587">
    <property type="entry name" value="GLYCOSYL TRANSFERASE-RELATED"/>
    <property type="match status" value="1"/>
</dbReference>
<feature type="domain" description="NodB homology" evidence="1">
    <location>
        <begin position="11"/>
        <end position="193"/>
    </location>
</feature>
<dbReference type="Gene3D" id="3.20.20.370">
    <property type="entry name" value="Glycoside hydrolase/deacetylase"/>
    <property type="match status" value="1"/>
</dbReference>
<evidence type="ECO:0000313" key="2">
    <source>
        <dbReference type="EMBL" id="MBD3918531.1"/>
    </source>
</evidence>
<keyword evidence="3" id="KW-1185">Reference proteome</keyword>
<dbReference type="InterPro" id="IPR011330">
    <property type="entry name" value="Glyco_hydro/deAcase_b/a-brl"/>
</dbReference>